<dbReference type="GO" id="GO:0140359">
    <property type="term" value="F:ABC-type transporter activity"/>
    <property type="evidence" value="ECO:0007669"/>
    <property type="project" value="InterPro"/>
</dbReference>
<feature type="domain" description="ABC transmembrane type-2" evidence="10">
    <location>
        <begin position="55"/>
        <end position="275"/>
    </location>
</feature>
<keyword evidence="3 9" id="KW-0813">Transport</keyword>
<organism evidence="11 12">
    <name type="scientific">candidate division KSB3 bacterium</name>
    <dbReference type="NCBI Taxonomy" id="2044937"/>
    <lineage>
        <taxon>Bacteria</taxon>
        <taxon>candidate division KSB3</taxon>
    </lineage>
</organism>
<dbReference type="GO" id="GO:0015920">
    <property type="term" value="P:lipopolysaccharide transport"/>
    <property type="evidence" value="ECO:0007669"/>
    <property type="project" value="TreeGrafter"/>
</dbReference>
<evidence type="ECO:0000256" key="1">
    <source>
        <dbReference type="ARBA" id="ARBA00004429"/>
    </source>
</evidence>
<keyword evidence="8 9" id="KW-0472">Membrane</keyword>
<keyword evidence="4 9" id="KW-1003">Cell membrane</keyword>
<evidence type="ECO:0000256" key="9">
    <source>
        <dbReference type="RuleBase" id="RU361157"/>
    </source>
</evidence>
<protein>
    <recommendedName>
        <fullName evidence="9">Transport permease protein</fullName>
    </recommendedName>
</protein>
<dbReference type="InterPro" id="IPR047817">
    <property type="entry name" value="ABC2_TM_bact-type"/>
</dbReference>
<keyword evidence="7 9" id="KW-1133">Transmembrane helix</keyword>
<feature type="transmembrane region" description="Helical" evidence="9">
    <location>
        <begin position="128"/>
        <end position="158"/>
    </location>
</feature>
<evidence type="ECO:0000256" key="8">
    <source>
        <dbReference type="ARBA" id="ARBA00023136"/>
    </source>
</evidence>
<evidence type="ECO:0000256" key="4">
    <source>
        <dbReference type="ARBA" id="ARBA00022475"/>
    </source>
</evidence>
<dbReference type="GO" id="GO:0005886">
    <property type="term" value="C:plasma membrane"/>
    <property type="evidence" value="ECO:0007669"/>
    <property type="project" value="UniProtKB-SubCell"/>
</dbReference>
<evidence type="ECO:0000256" key="7">
    <source>
        <dbReference type="ARBA" id="ARBA00022989"/>
    </source>
</evidence>
<dbReference type="InterPro" id="IPR013525">
    <property type="entry name" value="ABC2_TM"/>
</dbReference>
<gene>
    <name evidence="11" type="ORF">CSB45_13970</name>
</gene>
<name>A0A2G6E1U1_9BACT</name>
<evidence type="ECO:0000313" key="12">
    <source>
        <dbReference type="Proteomes" id="UP000229740"/>
    </source>
</evidence>
<accession>A0A2G6E1U1</accession>
<evidence type="ECO:0000259" key="10">
    <source>
        <dbReference type="PROSITE" id="PS51012"/>
    </source>
</evidence>
<comment type="caution">
    <text evidence="11">The sequence shown here is derived from an EMBL/GenBank/DDBJ whole genome shotgun (WGS) entry which is preliminary data.</text>
</comment>
<evidence type="ECO:0000256" key="2">
    <source>
        <dbReference type="ARBA" id="ARBA00007783"/>
    </source>
</evidence>
<dbReference type="Pfam" id="PF01061">
    <property type="entry name" value="ABC2_membrane"/>
    <property type="match status" value="1"/>
</dbReference>
<feature type="transmembrane region" description="Helical" evidence="9">
    <location>
        <begin position="54"/>
        <end position="78"/>
    </location>
</feature>
<dbReference type="PROSITE" id="PS51012">
    <property type="entry name" value="ABC_TM2"/>
    <property type="match status" value="1"/>
</dbReference>
<dbReference type="PANTHER" id="PTHR30413">
    <property type="entry name" value="INNER MEMBRANE TRANSPORT PERMEASE"/>
    <property type="match status" value="1"/>
</dbReference>
<evidence type="ECO:0000313" key="11">
    <source>
        <dbReference type="EMBL" id="PID55927.1"/>
    </source>
</evidence>
<keyword evidence="6 9" id="KW-0812">Transmembrane</keyword>
<sequence>MNTPTADSHIQDPVFIIQPTRGWGRLGLHEIWDYRDLLYFLLWREIKGRYKQMALGPLWIVLRPLFNMLLFTLIFSMVAKLPSDGLPYPIFTYTALLPWTFFAGAVMGASNSLLANRHLITKVYFPRLIVPIVSVLSGLIDFSISFVILLGMMAFYGYAPSWGILWLPVYLLLAAVTALTVGLWAATWIVHYHDVGEILSYLIRGWMYATPVVYAVSIIPEGWQSLYRFNPMTNVIEGFRWALLGSGQTPDKFLALSALLVLPCFIAGAFYFRRTERTIVDIA</sequence>
<feature type="transmembrane region" description="Helical" evidence="9">
    <location>
        <begin position="90"/>
        <end position="116"/>
    </location>
</feature>
<evidence type="ECO:0000256" key="3">
    <source>
        <dbReference type="ARBA" id="ARBA00022448"/>
    </source>
</evidence>
<proteinExistence type="inferred from homology"/>
<feature type="transmembrane region" description="Helical" evidence="9">
    <location>
        <begin position="164"/>
        <end position="186"/>
    </location>
</feature>
<evidence type="ECO:0000256" key="6">
    <source>
        <dbReference type="ARBA" id="ARBA00022692"/>
    </source>
</evidence>
<comment type="subcellular location">
    <subcellularLocation>
        <location evidence="1">Cell inner membrane</location>
        <topology evidence="1">Multi-pass membrane protein</topology>
    </subcellularLocation>
    <subcellularLocation>
        <location evidence="9">Cell membrane</location>
        <topology evidence="9">Multi-pass membrane protein</topology>
    </subcellularLocation>
</comment>
<feature type="transmembrane region" description="Helical" evidence="9">
    <location>
        <begin position="198"/>
        <end position="219"/>
    </location>
</feature>
<dbReference type="AlphaFoldDB" id="A0A2G6E1U1"/>
<reference evidence="11 12" key="1">
    <citation type="submission" date="2017-10" db="EMBL/GenBank/DDBJ databases">
        <title>Novel microbial diversity and functional potential in the marine mammal oral microbiome.</title>
        <authorList>
            <person name="Dudek N.K."/>
            <person name="Sun C.L."/>
            <person name="Burstein D."/>
            <person name="Kantor R.S."/>
            <person name="Aliaga Goltsman D.S."/>
            <person name="Bik E.M."/>
            <person name="Thomas B.C."/>
            <person name="Banfield J.F."/>
            <person name="Relman D.A."/>
        </authorList>
    </citation>
    <scope>NUCLEOTIDE SEQUENCE [LARGE SCALE GENOMIC DNA]</scope>
    <source>
        <strain evidence="11">DOLZORAL124_49_17</strain>
    </source>
</reference>
<feature type="transmembrane region" description="Helical" evidence="9">
    <location>
        <begin position="253"/>
        <end position="272"/>
    </location>
</feature>
<dbReference type="EMBL" id="PDPS01000041">
    <property type="protein sequence ID" value="PID55927.1"/>
    <property type="molecule type" value="Genomic_DNA"/>
</dbReference>
<dbReference type="Proteomes" id="UP000229740">
    <property type="component" value="Unassembled WGS sequence"/>
</dbReference>
<evidence type="ECO:0000256" key="5">
    <source>
        <dbReference type="ARBA" id="ARBA00022519"/>
    </source>
</evidence>
<keyword evidence="5" id="KW-0997">Cell inner membrane</keyword>
<dbReference type="PANTHER" id="PTHR30413:SF8">
    <property type="entry name" value="TRANSPORT PERMEASE PROTEIN"/>
    <property type="match status" value="1"/>
</dbReference>
<comment type="similarity">
    <text evidence="2 9">Belongs to the ABC-2 integral membrane protein family.</text>
</comment>